<gene>
    <name evidence="2" type="ORF">F3S47_11685</name>
</gene>
<proteinExistence type="predicted"/>
<dbReference type="Proteomes" id="UP000326554">
    <property type="component" value="Unassembled WGS sequence"/>
</dbReference>
<dbReference type="RefSeq" id="WP_150445436.1">
    <property type="nucleotide sequence ID" value="NZ_VYQE01000003.1"/>
</dbReference>
<dbReference type="Gene3D" id="3.10.180.10">
    <property type="entry name" value="2,3-Dihydroxybiphenyl 1,2-Dioxygenase, domain 1"/>
    <property type="match status" value="1"/>
</dbReference>
<protein>
    <submittedName>
        <fullName evidence="2">VOC family protein</fullName>
    </submittedName>
</protein>
<accession>A0A5J5GKG2</accession>
<dbReference type="CDD" id="cd06588">
    <property type="entry name" value="PhnB_like"/>
    <property type="match status" value="1"/>
</dbReference>
<feature type="domain" description="PhnB-like" evidence="1">
    <location>
        <begin position="7"/>
        <end position="133"/>
    </location>
</feature>
<keyword evidence="3" id="KW-1185">Reference proteome</keyword>
<dbReference type="AlphaFoldDB" id="A0A5J5GKG2"/>
<dbReference type="PANTHER" id="PTHR33990:SF1">
    <property type="entry name" value="PROTEIN YJDN"/>
    <property type="match status" value="1"/>
</dbReference>
<dbReference type="InterPro" id="IPR029068">
    <property type="entry name" value="Glyas_Bleomycin-R_OHBP_Dase"/>
</dbReference>
<sequence>MPPPSPIPYLTFQNGTCEEAFTAYARIFGAAPPMFMRVSDTPEGEWPEDKMGWIMHGHLTLGESAIYGSDDIEGGTPPMQGVSIMMELPTAAEGKTVYDALAEGGEIRMAYEPTFWSPGFGTLTDRWGIRWMISTTEEP</sequence>
<organism evidence="2 3">
    <name type="scientific">Histidinibacterium aquaticum</name>
    <dbReference type="NCBI Taxonomy" id="2613962"/>
    <lineage>
        <taxon>Bacteria</taxon>
        <taxon>Pseudomonadati</taxon>
        <taxon>Pseudomonadota</taxon>
        <taxon>Alphaproteobacteria</taxon>
        <taxon>Rhodobacterales</taxon>
        <taxon>Paracoccaceae</taxon>
        <taxon>Histidinibacterium</taxon>
    </lineage>
</organism>
<name>A0A5J5GKG2_9RHOB</name>
<dbReference type="Pfam" id="PF06983">
    <property type="entry name" value="3-dmu-9_3-mt"/>
    <property type="match status" value="1"/>
</dbReference>
<dbReference type="SUPFAM" id="SSF54593">
    <property type="entry name" value="Glyoxalase/Bleomycin resistance protein/Dihydroxybiphenyl dioxygenase"/>
    <property type="match status" value="1"/>
</dbReference>
<dbReference type="InterPro" id="IPR028973">
    <property type="entry name" value="PhnB-like"/>
</dbReference>
<comment type="caution">
    <text evidence="2">The sequence shown here is derived from an EMBL/GenBank/DDBJ whole genome shotgun (WGS) entry which is preliminary data.</text>
</comment>
<dbReference type="PANTHER" id="PTHR33990">
    <property type="entry name" value="PROTEIN YJDN-RELATED"/>
    <property type="match status" value="1"/>
</dbReference>
<dbReference type="EMBL" id="VYQE01000003">
    <property type="protein sequence ID" value="KAA9008153.1"/>
    <property type="molecule type" value="Genomic_DNA"/>
</dbReference>
<reference evidence="2 3" key="1">
    <citation type="submission" date="2019-09" db="EMBL/GenBank/DDBJ databases">
        <authorList>
            <person name="Park J.-S."/>
            <person name="Choi H.-J."/>
        </authorList>
    </citation>
    <scope>NUCLEOTIDE SEQUENCE [LARGE SCALE GENOMIC DNA]</scope>
    <source>
        <strain evidence="2 3">176SS1-4</strain>
    </source>
</reference>
<evidence type="ECO:0000259" key="1">
    <source>
        <dbReference type="Pfam" id="PF06983"/>
    </source>
</evidence>
<evidence type="ECO:0000313" key="2">
    <source>
        <dbReference type="EMBL" id="KAA9008153.1"/>
    </source>
</evidence>
<evidence type="ECO:0000313" key="3">
    <source>
        <dbReference type="Proteomes" id="UP000326554"/>
    </source>
</evidence>